<evidence type="ECO:0000313" key="10">
    <source>
        <dbReference type="Proteomes" id="UP001279734"/>
    </source>
</evidence>
<dbReference type="Gene3D" id="3.40.50.720">
    <property type="entry name" value="NAD(P)-binding Rossmann-like Domain"/>
    <property type="match status" value="1"/>
</dbReference>
<reference evidence="9" key="1">
    <citation type="submission" date="2023-05" db="EMBL/GenBank/DDBJ databases">
        <title>Nepenthes gracilis genome sequencing.</title>
        <authorList>
            <person name="Fukushima K."/>
        </authorList>
    </citation>
    <scope>NUCLEOTIDE SEQUENCE</scope>
    <source>
        <strain evidence="9">SING2019-196</strain>
    </source>
</reference>
<name>A0AAD3TDZ6_NEPGR</name>
<feature type="domain" description="S-adenosyl-L-homocysteine hydrolase NAD binding" evidence="8">
    <location>
        <begin position="2"/>
        <end position="71"/>
    </location>
</feature>
<dbReference type="Pfam" id="PF00670">
    <property type="entry name" value="AdoHcyase_NAD"/>
    <property type="match status" value="1"/>
</dbReference>
<organism evidence="9 10">
    <name type="scientific">Nepenthes gracilis</name>
    <name type="common">Slender pitcher plant</name>
    <dbReference type="NCBI Taxonomy" id="150966"/>
    <lineage>
        <taxon>Eukaryota</taxon>
        <taxon>Viridiplantae</taxon>
        <taxon>Streptophyta</taxon>
        <taxon>Embryophyta</taxon>
        <taxon>Tracheophyta</taxon>
        <taxon>Spermatophyta</taxon>
        <taxon>Magnoliopsida</taxon>
        <taxon>eudicotyledons</taxon>
        <taxon>Gunneridae</taxon>
        <taxon>Pentapetalae</taxon>
        <taxon>Caryophyllales</taxon>
        <taxon>Nepenthaceae</taxon>
        <taxon>Nepenthes</taxon>
    </lineage>
</organism>
<accession>A0AAD3TDZ6</accession>
<evidence type="ECO:0000256" key="5">
    <source>
        <dbReference type="ARBA" id="ARBA00033091"/>
    </source>
</evidence>
<gene>
    <name evidence="9" type="ORF">Nepgr_030123</name>
</gene>
<comment type="caution">
    <text evidence="9">The sequence shown here is derived from an EMBL/GenBank/DDBJ whole genome shotgun (WGS) entry which is preliminary data.</text>
</comment>
<sequence>MRHSLPDDLMRAADVMNAGKVVVVCGYGDVSKGCAADLKAAGARVIVTEIDTICLSKLSWRVFEYLGRCSL</sequence>
<comment type="similarity">
    <text evidence="3">Belongs to the adenosylhomocysteinase family.</text>
</comment>
<dbReference type="SUPFAM" id="SSF51735">
    <property type="entry name" value="NAD(P)-binding Rossmann-fold domains"/>
    <property type="match status" value="1"/>
</dbReference>
<evidence type="ECO:0000256" key="2">
    <source>
        <dbReference type="ARBA" id="ARBA00005195"/>
    </source>
</evidence>
<evidence type="ECO:0000256" key="7">
    <source>
        <dbReference type="ARBA" id="ARBA00048858"/>
    </source>
</evidence>
<comment type="pathway">
    <text evidence="2">Amino-acid biosynthesis; L-homocysteine biosynthesis; L-homocysteine from S-adenosyl-L-homocysteine: step 1/1.</text>
</comment>
<dbReference type="PANTHER" id="PTHR23420">
    <property type="entry name" value="ADENOSYLHOMOCYSTEINASE"/>
    <property type="match status" value="1"/>
</dbReference>
<dbReference type="InterPro" id="IPR015878">
    <property type="entry name" value="Ado_hCys_hydrolase_NAD-bd"/>
</dbReference>
<evidence type="ECO:0000256" key="6">
    <source>
        <dbReference type="ARBA" id="ARBA00034527"/>
    </source>
</evidence>
<dbReference type="EC" id="3.13.2.1" evidence="6"/>
<dbReference type="AlphaFoldDB" id="A0AAD3TDZ6"/>
<comment type="catalytic activity">
    <reaction evidence="7">
        <text>S-adenosyl-L-homocysteine + H2O = L-homocysteine + adenosine</text>
        <dbReference type="Rhea" id="RHEA:21708"/>
        <dbReference type="ChEBI" id="CHEBI:15377"/>
        <dbReference type="ChEBI" id="CHEBI:16335"/>
        <dbReference type="ChEBI" id="CHEBI:57856"/>
        <dbReference type="ChEBI" id="CHEBI:58199"/>
        <dbReference type="EC" id="3.13.2.1"/>
    </reaction>
</comment>
<dbReference type="PANTHER" id="PTHR23420:SF0">
    <property type="entry name" value="ADENOSYLHOMOCYSTEINASE"/>
    <property type="match status" value="1"/>
</dbReference>
<dbReference type="InterPro" id="IPR000043">
    <property type="entry name" value="Adenosylhomocysteinase-like"/>
</dbReference>
<dbReference type="SMART" id="SM00997">
    <property type="entry name" value="AdoHcyase_NAD"/>
    <property type="match status" value="1"/>
</dbReference>
<evidence type="ECO:0000256" key="3">
    <source>
        <dbReference type="ARBA" id="ARBA00007122"/>
    </source>
</evidence>
<proteinExistence type="inferred from homology"/>
<dbReference type="GO" id="GO:0004013">
    <property type="term" value="F:adenosylhomocysteinase activity"/>
    <property type="evidence" value="ECO:0007669"/>
    <property type="project" value="UniProtKB-EC"/>
</dbReference>
<evidence type="ECO:0000256" key="1">
    <source>
        <dbReference type="ARBA" id="ARBA00002639"/>
    </source>
</evidence>
<dbReference type="GO" id="GO:0033353">
    <property type="term" value="P:S-adenosylmethionine cycle"/>
    <property type="evidence" value="ECO:0007669"/>
    <property type="project" value="TreeGrafter"/>
</dbReference>
<protein>
    <recommendedName>
        <fullName evidence="4">Adenosylhomocysteinase</fullName>
        <ecNumber evidence="6">3.13.2.1</ecNumber>
    </recommendedName>
    <alternativeName>
        <fullName evidence="5">S-adenosyl-L-homocysteine hydrolase</fullName>
    </alternativeName>
</protein>
<comment type="function">
    <text evidence="1">Adenosylhomocysteine is a competitive inhibitor of S-adenosyl-L-methionine-dependent methyl transferase reactions; therefore adenosylhomocysteinase may play a key role in the control of methylations via regulation of the intracellular concentration of adenosylhomocysteine.</text>
</comment>
<evidence type="ECO:0000313" key="9">
    <source>
        <dbReference type="EMBL" id="GMH28280.1"/>
    </source>
</evidence>
<dbReference type="Proteomes" id="UP001279734">
    <property type="component" value="Unassembled WGS sequence"/>
</dbReference>
<dbReference type="EMBL" id="BSYO01000034">
    <property type="protein sequence ID" value="GMH28280.1"/>
    <property type="molecule type" value="Genomic_DNA"/>
</dbReference>
<evidence type="ECO:0000256" key="4">
    <source>
        <dbReference type="ARBA" id="ARBA00022091"/>
    </source>
</evidence>
<dbReference type="GO" id="GO:0005829">
    <property type="term" value="C:cytosol"/>
    <property type="evidence" value="ECO:0007669"/>
    <property type="project" value="TreeGrafter"/>
</dbReference>
<dbReference type="InterPro" id="IPR036291">
    <property type="entry name" value="NAD(P)-bd_dom_sf"/>
</dbReference>
<keyword evidence="10" id="KW-1185">Reference proteome</keyword>
<evidence type="ECO:0000259" key="8">
    <source>
        <dbReference type="SMART" id="SM00997"/>
    </source>
</evidence>